<dbReference type="Proteomes" id="UP001293254">
    <property type="component" value="Unassembled WGS sequence"/>
</dbReference>
<dbReference type="EMBL" id="JACGWO010000004">
    <property type="protein sequence ID" value="KAK4428660.1"/>
    <property type="molecule type" value="Genomic_DNA"/>
</dbReference>
<organism evidence="1 2">
    <name type="scientific">Sesamum alatum</name>
    <dbReference type="NCBI Taxonomy" id="300844"/>
    <lineage>
        <taxon>Eukaryota</taxon>
        <taxon>Viridiplantae</taxon>
        <taxon>Streptophyta</taxon>
        <taxon>Embryophyta</taxon>
        <taxon>Tracheophyta</taxon>
        <taxon>Spermatophyta</taxon>
        <taxon>Magnoliopsida</taxon>
        <taxon>eudicotyledons</taxon>
        <taxon>Gunneridae</taxon>
        <taxon>Pentapetalae</taxon>
        <taxon>asterids</taxon>
        <taxon>lamiids</taxon>
        <taxon>Lamiales</taxon>
        <taxon>Pedaliaceae</taxon>
        <taxon>Sesamum</taxon>
    </lineage>
</organism>
<dbReference type="AlphaFoldDB" id="A0AAE2CNH2"/>
<sequence>MSDRGSGSNGNEQRTWGMVKWPPHASCDAENLPGGGISLVSKDGGGRGGDKISLASQVVQAEAKVEAIVGRGGWSRRYASAFSRPGHFASAFFRSRRLASTWGRPRCIASACSAGFGLGRD</sequence>
<comment type="caution">
    <text evidence="1">The sequence shown here is derived from an EMBL/GenBank/DDBJ whole genome shotgun (WGS) entry which is preliminary data.</text>
</comment>
<evidence type="ECO:0000313" key="1">
    <source>
        <dbReference type="EMBL" id="KAK4428660.1"/>
    </source>
</evidence>
<accession>A0AAE2CNH2</accession>
<protein>
    <submittedName>
        <fullName evidence="1">Uncharacterized protein</fullName>
    </submittedName>
</protein>
<reference evidence="1" key="1">
    <citation type="submission" date="2020-06" db="EMBL/GenBank/DDBJ databases">
        <authorList>
            <person name="Li T."/>
            <person name="Hu X."/>
            <person name="Zhang T."/>
            <person name="Song X."/>
            <person name="Zhang H."/>
            <person name="Dai N."/>
            <person name="Sheng W."/>
            <person name="Hou X."/>
            <person name="Wei L."/>
        </authorList>
    </citation>
    <scope>NUCLEOTIDE SEQUENCE</scope>
    <source>
        <strain evidence="1">3651</strain>
        <tissue evidence="1">Leaf</tissue>
    </source>
</reference>
<evidence type="ECO:0000313" key="2">
    <source>
        <dbReference type="Proteomes" id="UP001293254"/>
    </source>
</evidence>
<proteinExistence type="predicted"/>
<gene>
    <name evidence="1" type="ORF">Salat_1165800</name>
</gene>
<name>A0AAE2CNH2_9LAMI</name>
<reference evidence="1" key="2">
    <citation type="journal article" date="2024" name="Plant">
        <title>Genomic evolution and insights into agronomic trait innovations of Sesamum species.</title>
        <authorList>
            <person name="Miao H."/>
            <person name="Wang L."/>
            <person name="Qu L."/>
            <person name="Liu H."/>
            <person name="Sun Y."/>
            <person name="Le M."/>
            <person name="Wang Q."/>
            <person name="Wei S."/>
            <person name="Zheng Y."/>
            <person name="Lin W."/>
            <person name="Duan Y."/>
            <person name="Cao H."/>
            <person name="Xiong S."/>
            <person name="Wang X."/>
            <person name="Wei L."/>
            <person name="Li C."/>
            <person name="Ma Q."/>
            <person name="Ju M."/>
            <person name="Zhao R."/>
            <person name="Li G."/>
            <person name="Mu C."/>
            <person name="Tian Q."/>
            <person name="Mei H."/>
            <person name="Zhang T."/>
            <person name="Gao T."/>
            <person name="Zhang H."/>
        </authorList>
    </citation>
    <scope>NUCLEOTIDE SEQUENCE</scope>
    <source>
        <strain evidence="1">3651</strain>
    </source>
</reference>
<keyword evidence="2" id="KW-1185">Reference proteome</keyword>